<protein>
    <submittedName>
        <fullName evidence="1">Uncharacterized protein</fullName>
    </submittedName>
</protein>
<dbReference type="EMBL" id="CP133617">
    <property type="protein sequence ID" value="WMV32932.1"/>
    <property type="molecule type" value="Genomic_DNA"/>
</dbReference>
<reference evidence="1" key="1">
    <citation type="submission" date="2023-08" db="EMBL/GenBank/DDBJ databases">
        <title>A de novo genome assembly of Solanum verrucosum Schlechtendal, a Mexican diploid species geographically isolated from the other diploid A-genome species in potato relatives.</title>
        <authorList>
            <person name="Hosaka K."/>
        </authorList>
    </citation>
    <scope>NUCLEOTIDE SEQUENCE</scope>
    <source>
        <tissue evidence="1">Young leaves</tissue>
    </source>
</reference>
<accession>A0AAF0TTU4</accession>
<keyword evidence="2" id="KW-1185">Reference proteome</keyword>
<dbReference type="AlphaFoldDB" id="A0AAF0TTU4"/>
<organism evidence="1 2">
    <name type="scientific">Solanum verrucosum</name>
    <dbReference type="NCBI Taxonomy" id="315347"/>
    <lineage>
        <taxon>Eukaryota</taxon>
        <taxon>Viridiplantae</taxon>
        <taxon>Streptophyta</taxon>
        <taxon>Embryophyta</taxon>
        <taxon>Tracheophyta</taxon>
        <taxon>Spermatophyta</taxon>
        <taxon>Magnoliopsida</taxon>
        <taxon>eudicotyledons</taxon>
        <taxon>Gunneridae</taxon>
        <taxon>Pentapetalae</taxon>
        <taxon>asterids</taxon>
        <taxon>lamiids</taxon>
        <taxon>Solanales</taxon>
        <taxon>Solanaceae</taxon>
        <taxon>Solanoideae</taxon>
        <taxon>Solaneae</taxon>
        <taxon>Solanum</taxon>
    </lineage>
</organism>
<name>A0AAF0TTU4_SOLVR</name>
<gene>
    <name evidence="1" type="ORF">MTR67_026317</name>
</gene>
<sequence>MAPYETLYGRRCKSTIGWFEVSEAGLIGPYLVHQAKSYSRKVENSAKSSEILH</sequence>
<dbReference type="Proteomes" id="UP001234989">
    <property type="component" value="Chromosome 6"/>
</dbReference>
<evidence type="ECO:0000313" key="2">
    <source>
        <dbReference type="Proteomes" id="UP001234989"/>
    </source>
</evidence>
<evidence type="ECO:0000313" key="1">
    <source>
        <dbReference type="EMBL" id="WMV32932.1"/>
    </source>
</evidence>
<proteinExistence type="predicted"/>